<reference evidence="2" key="1">
    <citation type="submission" date="2023-08" db="EMBL/GenBank/DDBJ databases">
        <authorList>
            <person name="Chen Y."/>
            <person name="Shah S."/>
            <person name="Dougan E. K."/>
            <person name="Thang M."/>
            <person name="Chan C."/>
        </authorList>
    </citation>
    <scope>NUCLEOTIDE SEQUENCE</scope>
</reference>
<sequence length="401" mass="44462">AGTSQWSLRLQLKAFGHNRFLSHPGGMFRLYVVETGGFAGDGCPWAGIGQGQLPVPNMGIPCNACSWGELGQGQPMGIHSWHGFGQGWHGAWPQGSHAPHAVQADTSFEWEMEGLRWQGEALRLLEEELLPSLAQKELRAAARDLLVVSLWANRPSPVERSLGSKTKNALLGLRGDGEQRSQLMGAMAKALARLFNEKVWDIQVPAKSSSTLKCYEEAMEASFGCFVRAAEQQMENRMRPTQLIGRIATLLSLSGEGDVELLQRLQKYIGVDTASILVPHLRASAQANLTRLWRCLEAYWRKPKTNAAKRRLPKAKEQGQAARESVKNTFIHYGENLQARFQSMRRCRSLSFLETDSESSEEVPEEVDSDQQVSEPRSKAPGPSATARSKSINEQNSEQKL</sequence>
<organism evidence="2 3">
    <name type="scientific">Effrenium voratum</name>
    <dbReference type="NCBI Taxonomy" id="2562239"/>
    <lineage>
        <taxon>Eukaryota</taxon>
        <taxon>Sar</taxon>
        <taxon>Alveolata</taxon>
        <taxon>Dinophyceae</taxon>
        <taxon>Suessiales</taxon>
        <taxon>Symbiodiniaceae</taxon>
        <taxon>Effrenium</taxon>
    </lineage>
</organism>
<protein>
    <submittedName>
        <fullName evidence="2">Uncharacterized protein</fullName>
    </submittedName>
</protein>
<dbReference type="Proteomes" id="UP001178507">
    <property type="component" value="Unassembled WGS sequence"/>
</dbReference>
<name>A0AA36I5P2_9DINO</name>
<accession>A0AA36I5P2</accession>
<proteinExistence type="predicted"/>
<feature type="region of interest" description="Disordered" evidence="1">
    <location>
        <begin position="354"/>
        <end position="401"/>
    </location>
</feature>
<evidence type="ECO:0000256" key="1">
    <source>
        <dbReference type="SAM" id="MobiDB-lite"/>
    </source>
</evidence>
<feature type="non-terminal residue" evidence="2">
    <location>
        <position position="401"/>
    </location>
</feature>
<evidence type="ECO:0000313" key="3">
    <source>
        <dbReference type="Proteomes" id="UP001178507"/>
    </source>
</evidence>
<gene>
    <name evidence="2" type="ORF">EVOR1521_LOCUS9214</name>
</gene>
<keyword evidence="3" id="KW-1185">Reference proteome</keyword>
<dbReference type="AlphaFoldDB" id="A0AA36I5P2"/>
<dbReference type="EMBL" id="CAUJNA010000821">
    <property type="protein sequence ID" value="CAJ1381568.1"/>
    <property type="molecule type" value="Genomic_DNA"/>
</dbReference>
<feature type="compositionally biased region" description="Polar residues" evidence="1">
    <location>
        <begin position="386"/>
        <end position="401"/>
    </location>
</feature>
<feature type="compositionally biased region" description="Acidic residues" evidence="1">
    <location>
        <begin position="355"/>
        <end position="369"/>
    </location>
</feature>
<comment type="caution">
    <text evidence="2">The sequence shown here is derived from an EMBL/GenBank/DDBJ whole genome shotgun (WGS) entry which is preliminary data.</text>
</comment>
<evidence type="ECO:0000313" key="2">
    <source>
        <dbReference type="EMBL" id="CAJ1381568.1"/>
    </source>
</evidence>